<dbReference type="Proteomes" id="UP000054937">
    <property type="component" value="Unassembled WGS sequence"/>
</dbReference>
<dbReference type="GO" id="GO:0022627">
    <property type="term" value="C:cytosolic small ribosomal subunit"/>
    <property type="evidence" value="ECO:0007669"/>
    <property type="project" value="TreeGrafter"/>
</dbReference>
<dbReference type="EMBL" id="LDAU01000203">
    <property type="protein sequence ID" value="KRW99836.1"/>
    <property type="molecule type" value="Genomic_DNA"/>
</dbReference>
<dbReference type="GO" id="GO:0003735">
    <property type="term" value="F:structural constituent of ribosome"/>
    <property type="evidence" value="ECO:0007669"/>
    <property type="project" value="TreeGrafter"/>
</dbReference>
<feature type="region of interest" description="Disordered" evidence="6">
    <location>
        <begin position="95"/>
        <end position="150"/>
    </location>
</feature>
<dbReference type="InterPro" id="IPR005326">
    <property type="entry name" value="Plectin_eS10_N"/>
</dbReference>
<keyword evidence="5" id="KW-0687">Ribonucleoprotein</keyword>
<dbReference type="OrthoDB" id="310040at2759"/>
<evidence type="ECO:0000313" key="9">
    <source>
        <dbReference type="Proteomes" id="UP000054937"/>
    </source>
</evidence>
<dbReference type="Pfam" id="PF03501">
    <property type="entry name" value="S10_plectin"/>
    <property type="match status" value="1"/>
</dbReference>
<protein>
    <recommendedName>
        <fullName evidence="7">Plectin/eS10 N-terminal domain-containing protein</fullName>
    </recommendedName>
</protein>
<dbReference type="OMA" id="AYFFITD"/>
<sequence>MVLVTRENKRRTYLHLLQEGVIVIKKDWKQESHEELKGIPNLHVHLLLRSLKDRDLVNIVFNWQYSYYFIKDNGVTELRKALGISEQSIAPKTFKKEAGVNYTGRDEQDEQAQRRQRGNRFGDRRQGAGRGRQTQETPAEQQQEEQTAQE</sequence>
<evidence type="ECO:0000259" key="7">
    <source>
        <dbReference type="Pfam" id="PF03501"/>
    </source>
</evidence>
<dbReference type="Gene3D" id="1.10.10.10">
    <property type="entry name" value="Winged helix-like DNA-binding domain superfamily/Winged helix DNA-binding domain"/>
    <property type="match status" value="1"/>
</dbReference>
<reference evidence="8 9" key="1">
    <citation type="journal article" date="2015" name="Sci. Rep.">
        <title>Genome of the facultative scuticociliatosis pathogen Pseudocohnilembus persalinus provides insight into its virulence through horizontal gene transfer.</title>
        <authorList>
            <person name="Xiong J."/>
            <person name="Wang G."/>
            <person name="Cheng J."/>
            <person name="Tian M."/>
            <person name="Pan X."/>
            <person name="Warren A."/>
            <person name="Jiang C."/>
            <person name="Yuan D."/>
            <person name="Miao W."/>
        </authorList>
    </citation>
    <scope>NUCLEOTIDE SEQUENCE [LARGE SCALE GENOMIC DNA]</scope>
    <source>
        <strain evidence="8">36N120E</strain>
    </source>
</reference>
<keyword evidence="4" id="KW-0689">Ribosomal protein</keyword>
<accession>A0A0V0QC61</accession>
<evidence type="ECO:0000256" key="2">
    <source>
        <dbReference type="ARBA" id="ARBA00007278"/>
    </source>
</evidence>
<name>A0A0V0QC61_PSEPJ</name>
<dbReference type="InterPro" id="IPR037447">
    <property type="entry name" value="Ribosomal_eS10"/>
</dbReference>
<dbReference type="PANTHER" id="PTHR12146">
    <property type="entry name" value="40S RIBOSOMAL PROTEIN S10"/>
    <property type="match status" value="1"/>
</dbReference>
<organism evidence="8 9">
    <name type="scientific">Pseudocohnilembus persalinus</name>
    <name type="common">Ciliate</name>
    <dbReference type="NCBI Taxonomy" id="266149"/>
    <lineage>
        <taxon>Eukaryota</taxon>
        <taxon>Sar</taxon>
        <taxon>Alveolata</taxon>
        <taxon>Ciliophora</taxon>
        <taxon>Intramacronucleata</taxon>
        <taxon>Oligohymenophorea</taxon>
        <taxon>Scuticociliatia</taxon>
        <taxon>Philasterida</taxon>
        <taxon>Pseudocohnilembidae</taxon>
        <taxon>Pseudocohnilembus</taxon>
    </lineage>
</organism>
<evidence type="ECO:0000313" key="8">
    <source>
        <dbReference type="EMBL" id="KRW99836.1"/>
    </source>
</evidence>
<comment type="caution">
    <text evidence="8">The sequence shown here is derived from an EMBL/GenBank/DDBJ whole genome shotgun (WGS) entry which is preliminary data.</text>
</comment>
<evidence type="ECO:0000256" key="6">
    <source>
        <dbReference type="SAM" id="MobiDB-lite"/>
    </source>
</evidence>
<feature type="domain" description="Plectin/eS10 N-terminal" evidence="7">
    <location>
        <begin position="5"/>
        <end position="97"/>
    </location>
</feature>
<evidence type="ECO:0000256" key="4">
    <source>
        <dbReference type="ARBA" id="ARBA00022980"/>
    </source>
</evidence>
<gene>
    <name evidence="8" type="ORF">PPERSA_10955</name>
</gene>
<dbReference type="PANTHER" id="PTHR12146:SF0">
    <property type="entry name" value="RIBOSOMAL PROTEIN S10"/>
    <property type="match status" value="1"/>
</dbReference>
<dbReference type="AlphaFoldDB" id="A0A0V0QC61"/>
<feature type="compositionally biased region" description="Low complexity" evidence="6">
    <location>
        <begin position="131"/>
        <end position="150"/>
    </location>
</feature>
<dbReference type="InParanoid" id="A0A0V0QC61"/>
<proteinExistence type="inferred from homology"/>
<dbReference type="InterPro" id="IPR036388">
    <property type="entry name" value="WH-like_DNA-bd_sf"/>
</dbReference>
<dbReference type="GO" id="GO:0003723">
    <property type="term" value="F:RNA binding"/>
    <property type="evidence" value="ECO:0007669"/>
    <property type="project" value="TreeGrafter"/>
</dbReference>
<dbReference type="FunCoup" id="A0A0V0QC61">
    <property type="interactions" value="390"/>
</dbReference>
<evidence type="ECO:0000256" key="1">
    <source>
        <dbReference type="ARBA" id="ARBA00004496"/>
    </source>
</evidence>
<comment type="subcellular location">
    <subcellularLocation>
        <location evidence="1">Cytoplasm</location>
    </subcellularLocation>
</comment>
<evidence type="ECO:0000256" key="5">
    <source>
        <dbReference type="ARBA" id="ARBA00023274"/>
    </source>
</evidence>
<evidence type="ECO:0000256" key="3">
    <source>
        <dbReference type="ARBA" id="ARBA00022490"/>
    </source>
</evidence>
<keyword evidence="9" id="KW-1185">Reference proteome</keyword>
<keyword evidence="3" id="KW-0963">Cytoplasm</keyword>
<comment type="similarity">
    <text evidence="2">Belongs to the eukaryotic ribosomal protein eS10 family.</text>
</comment>